<protein>
    <submittedName>
        <fullName evidence="3">Uncharacterized protein LOC104595122</fullName>
    </submittedName>
</protein>
<evidence type="ECO:0000256" key="1">
    <source>
        <dbReference type="SAM" id="MobiDB-lite"/>
    </source>
</evidence>
<organism evidence="2 3">
    <name type="scientific">Nelumbo nucifera</name>
    <name type="common">Sacred lotus</name>
    <dbReference type="NCBI Taxonomy" id="4432"/>
    <lineage>
        <taxon>Eukaryota</taxon>
        <taxon>Viridiplantae</taxon>
        <taxon>Streptophyta</taxon>
        <taxon>Embryophyta</taxon>
        <taxon>Tracheophyta</taxon>
        <taxon>Spermatophyta</taxon>
        <taxon>Magnoliopsida</taxon>
        <taxon>Proteales</taxon>
        <taxon>Nelumbonaceae</taxon>
        <taxon>Nelumbo</taxon>
    </lineage>
</organism>
<dbReference type="OrthoDB" id="1752268at2759"/>
<dbReference type="OMA" id="FICIMEQ"/>
<feature type="region of interest" description="Disordered" evidence="1">
    <location>
        <begin position="1"/>
        <end position="22"/>
    </location>
</feature>
<keyword evidence="2" id="KW-1185">Reference proteome</keyword>
<gene>
    <name evidence="3" type="primary">LOC104595122</name>
</gene>
<reference evidence="3" key="1">
    <citation type="submission" date="2025-08" db="UniProtKB">
        <authorList>
            <consortium name="RefSeq"/>
        </authorList>
    </citation>
    <scope>IDENTIFICATION</scope>
</reference>
<dbReference type="Proteomes" id="UP000189703">
    <property type="component" value="Unplaced"/>
</dbReference>
<evidence type="ECO:0000313" key="2">
    <source>
        <dbReference type="Proteomes" id="UP000189703"/>
    </source>
</evidence>
<dbReference type="RefSeq" id="XP_010254015.1">
    <property type="nucleotide sequence ID" value="XM_010255713.1"/>
</dbReference>
<dbReference type="GeneID" id="104595122"/>
<dbReference type="KEGG" id="nnu:104595122"/>
<evidence type="ECO:0000313" key="3">
    <source>
        <dbReference type="RefSeq" id="XP_010254015.1"/>
    </source>
</evidence>
<feature type="compositionally biased region" description="Low complexity" evidence="1">
    <location>
        <begin position="85"/>
        <end position="95"/>
    </location>
</feature>
<accession>A0A1U7ZZ69</accession>
<dbReference type="PANTHER" id="PTHR33240">
    <property type="entry name" value="OS08G0508500 PROTEIN"/>
    <property type="match status" value="1"/>
</dbReference>
<feature type="region of interest" description="Disordered" evidence="1">
    <location>
        <begin position="73"/>
        <end position="99"/>
    </location>
</feature>
<name>A0A1U7ZZ69_NELNU</name>
<dbReference type="AlphaFoldDB" id="A0A1U7ZZ69"/>
<dbReference type="InParanoid" id="A0A1U7ZZ69"/>
<proteinExistence type="predicted"/>
<dbReference type="PANTHER" id="PTHR33240:SF17">
    <property type="entry name" value="EUKARYOTIC PEPTIDE CHAIN RELEASE FACTOR GTP-BINDING SUBUNIT-LIKE"/>
    <property type="match status" value="1"/>
</dbReference>
<sequence>MAIKDSGYVKWPPKMRGDPTTRNPNVYCHFHRDIGHNIENCRNLRDEIKELIRHGYLKKFIQHEDREIVDRQADQRREAPKSSRRNNQPPQQQSPPEDRPIYEVINMITSGSIVAGCTTATGKTSIWKIENEDENPPKWPRVEDPIYFTEGDACGIQYPHNDALIIKLVIDFEVKQVLVDSRSLVDIQFLEAFDKLQVKREDLKTTDTPLVGFNGEVVRPLDQVTIPIAAGAWPNSMRFKHTFLVVVTSSPYKVHLACPTYGGVDLLLVHEIPNELRSGGCTR</sequence>
<dbReference type="eggNOG" id="KOG0017">
    <property type="taxonomic scope" value="Eukaryota"/>
</dbReference>